<organism evidence="1 2">
    <name type="scientific">Rhizobium mayense</name>
    <dbReference type="NCBI Taxonomy" id="1312184"/>
    <lineage>
        <taxon>Bacteria</taxon>
        <taxon>Pseudomonadati</taxon>
        <taxon>Pseudomonadota</taxon>
        <taxon>Alphaproteobacteria</taxon>
        <taxon>Hyphomicrobiales</taxon>
        <taxon>Rhizobiaceae</taxon>
        <taxon>Rhizobium/Agrobacterium group</taxon>
        <taxon>Rhizobium</taxon>
    </lineage>
</organism>
<gene>
    <name evidence="1" type="ORF">PY649_24685</name>
</gene>
<dbReference type="EMBL" id="JARFYM010000025">
    <property type="protein sequence ID" value="MDL2402106.1"/>
    <property type="molecule type" value="Genomic_DNA"/>
</dbReference>
<dbReference type="RefSeq" id="WP_285871454.1">
    <property type="nucleotide sequence ID" value="NZ_JARFYM010000025.1"/>
</dbReference>
<protein>
    <submittedName>
        <fullName evidence="1">Uncharacterized protein</fullName>
    </submittedName>
</protein>
<accession>A0ABT7K0G5</accession>
<evidence type="ECO:0000313" key="1">
    <source>
        <dbReference type="EMBL" id="MDL2402106.1"/>
    </source>
</evidence>
<comment type="caution">
    <text evidence="1">The sequence shown here is derived from an EMBL/GenBank/DDBJ whole genome shotgun (WGS) entry which is preliminary data.</text>
</comment>
<evidence type="ECO:0000313" key="2">
    <source>
        <dbReference type="Proteomes" id="UP001172645"/>
    </source>
</evidence>
<dbReference type="Proteomes" id="UP001172645">
    <property type="component" value="Unassembled WGS sequence"/>
</dbReference>
<proteinExistence type="predicted"/>
<reference evidence="1" key="1">
    <citation type="submission" date="2023-06" db="EMBL/GenBank/DDBJ databases">
        <title>Phylogenetic Diversity of Rhizobium strains.</title>
        <authorList>
            <person name="Moura F.T."/>
            <person name="Helene L.C.F."/>
            <person name="Hungria M."/>
        </authorList>
    </citation>
    <scope>NUCLEOTIDE SEQUENCE</scope>
    <source>
        <strain evidence="1">CCGE526</strain>
    </source>
</reference>
<keyword evidence="2" id="KW-1185">Reference proteome</keyword>
<name>A0ABT7K0G5_9HYPH</name>
<sequence>MNPWNDEILFKTVRRLSPVSPAERQAILEGPSAPENHRGHFDRLEVLREIEIGGTQRSRDIEGPARVAFWNVERLAILTPARQRFSS</sequence>